<dbReference type="Gene3D" id="3.40.630.190">
    <property type="entry name" value="LCP protein"/>
    <property type="match status" value="1"/>
</dbReference>
<feature type="domain" description="Cell envelope-related transcriptional attenuator" evidence="3">
    <location>
        <begin position="88"/>
        <end position="242"/>
    </location>
</feature>
<evidence type="ECO:0000313" key="5">
    <source>
        <dbReference type="Proteomes" id="UP000316639"/>
    </source>
</evidence>
<sequence>MSELDNLIRQAIAAEADERVDPRTVLAELHRRRRRPLGLIIAAGATAAAVAIAVALIVPRTTPTVNNAAPPAGTPQTALLIGLDDHAHADAIVLARVGADGELSAVSLPRDSLVDVEGHGLNRLNAAYAIAHQEAKGEDPDEAGARSLVKTVEQVTGTKIDHYAAVKMSSFGQVASALGGVDVCLTKPARDHYSGVDLPAGEQTLSGDQALAFLRQRFGLDKGDLDRVARQQAFLASVAAKLVRSPDKLDDLVRAVGPHVRVDSGWDVLAFVKRMTPGSAVRMGTIPVGTPSNETPGLPLDLTAVREFVAKFPAEGAPTGGTPGKTTACVS</sequence>
<dbReference type="InterPro" id="IPR004474">
    <property type="entry name" value="LytR_CpsA_psr"/>
</dbReference>
<comment type="similarity">
    <text evidence="1">Belongs to the LytR/CpsA/Psr (LCP) family.</text>
</comment>
<dbReference type="InterPro" id="IPR050922">
    <property type="entry name" value="LytR/CpsA/Psr_CW_biosynth"/>
</dbReference>
<dbReference type="PANTHER" id="PTHR33392:SF6">
    <property type="entry name" value="POLYISOPRENYL-TEICHOIC ACID--PEPTIDOGLYCAN TEICHOIC ACID TRANSFERASE TAGU"/>
    <property type="match status" value="1"/>
</dbReference>
<evidence type="ECO:0000313" key="4">
    <source>
        <dbReference type="EMBL" id="TWP52709.1"/>
    </source>
</evidence>
<dbReference type="NCBIfam" id="TIGR00350">
    <property type="entry name" value="lytR_cpsA_psr"/>
    <property type="match status" value="1"/>
</dbReference>
<keyword evidence="2" id="KW-1133">Transmembrane helix</keyword>
<keyword evidence="5" id="KW-1185">Reference proteome</keyword>
<name>A0A563EYF9_9PSEU</name>
<keyword evidence="2" id="KW-0472">Membrane</keyword>
<dbReference type="Pfam" id="PF03816">
    <property type="entry name" value="LytR_cpsA_psr"/>
    <property type="match status" value="1"/>
</dbReference>
<proteinExistence type="inferred from homology"/>
<dbReference type="EMBL" id="VOBR01000005">
    <property type="protein sequence ID" value="TWP52709.1"/>
    <property type="molecule type" value="Genomic_DNA"/>
</dbReference>
<gene>
    <name evidence="4" type="ORF">FKR81_10450</name>
</gene>
<reference evidence="4 5" key="1">
    <citation type="submission" date="2019-07" db="EMBL/GenBank/DDBJ databases">
        <title>Lentzea xizangensis sp. nov., isolated from Qinghai-Tibetan Plateau Soils.</title>
        <authorList>
            <person name="Huang J."/>
        </authorList>
    </citation>
    <scope>NUCLEOTIDE SEQUENCE [LARGE SCALE GENOMIC DNA]</scope>
    <source>
        <strain evidence="4 5">FXJ1.1311</strain>
    </source>
</reference>
<protein>
    <submittedName>
        <fullName evidence="4">LytR family transcriptional regulator</fullName>
    </submittedName>
</protein>
<organism evidence="4 5">
    <name type="scientific">Lentzea tibetensis</name>
    <dbReference type="NCBI Taxonomy" id="2591470"/>
    <lineage>
        <taxon>Bacteria</taxon>
        <taxon>Bacillati</taxon>
        <taxon>Actinomycetota</taxon>
        <taxon>Actinomycetes</taxon>
        <taxon>Pseudonocardiales</taxon>
        <taxon>Pseudonocardiaceae</taxon>
        <taxon>Lentzea</taxon>
    </lineage>
</organism>
<accession>A0A563EYF9</accession>
<keyword evidence="2" id="KW-0812">Transmembrane</keyword>
<evidence type="ECO:0000256" key="1">
    <source>
        <dbReference type="ARBA" id="ARBA00006068"/>
    </source>
</evidence>
<evidence type="ECO:0000259" key="3">
    <source>
        <dbReference type="Pfam" id="PF03816"/>
    </source>
</evidence>
<dbReference type="RefSeq" id="WP_146350765.1">
    <property type="nucleotide sequence ID" value="NZ_VOBR01000005.1"/>
</dbReference>
<dbReference type="Proteomes" id="UP000316639">
    <property type="component" value="Unassembled WGS sequence"/>
</dbReference>
<comment type="caution">
    <text evidence="4">The sequence shown here is derived from an EMBL/GenBank/DDBJ whole genome shotgun (WGS) entry which is preliminary data.</text>
</comment>
<dbReference type="AlphaFoldDB" id="A0A563EYF9"/>
<dbReference type="OrthoDB" id="9782542at2"/>
<feature type="transmembrane region" description="Helical" evidence="2">
    <location>
        <begin position="37"/>
        <end position="58"/>
    </location>
</feature>
<evidence type="ECO:0000256" key="2">
    <source>
        <dbReference type="SAM" id="Phobius"/>
    </source>
</evidence>
<dbReference type="PANTHER" id="PTHR33392">
    <property type="entry name" value="POLYISOPRENYL-TEICHOIC ACID--PEPTIDOGLYCAN TEICHOIC ACID TRANSFERASE TAGU"/>
    <property type="match status" value="1"/>
</dbReference>